<dbReference type="PROSITE" id="PS50923">
    <property type="entry name" value="SUSHI"/>
    <property type="match status" value="2"/>
</dbReference>
<evidence type="ECO:0000256" key="6">
    <source>
        <dbReference type="SAM" id="Phobius"/>
    </source>
</evidence>
<dbReference type="Gene3D" id="2.10.70.10">
    <property type="entry name" value="Complement Module, domain 1"/>
    <property type="match status" value="2"/>
</dbReference>
<dbReference type="InterPro" id="IPR000436">
    <property type="entry name" value="Sushi_SCR_CCP_dom"/>
</dbReference>
<feature type="domain" description="C-type lectin" evidence="7">
    <location>
        <begin position="159"/>
        <end position="279"/>
    </location>
</feature>
<evidence type="ECO:0000256" key="4">
    <source>
        <dbReference type="PROSITE-ProRule" id="PRU00302"/>
    </source>
</evidence>
<keyword evidence="10" id="KW-1185">Reference proteome</keyword>
<evidence type="ECO:0000259" key="8">
    <source>
        <dbReference type="PROSITE" id="PS50923"/>
    </source>
</evidence>
<keyword evidence="2" id="KW-0677">Repeat</keyword>
<evidence type="ECO:0000259" key="7">
    <source>
        <dbReference type="PROSITE" id="PS50041"/>
    </source>
</evidence>
<dbReference type="InterPro" id="IPR035976">
    <property type="entry name" value="Sushi/SCR/CCP_sf"/>
</dbReference>
<dbReference type="SUPFAM" id="SSF57535">
    <property type="entry name" value="Complement control module/SCR domain"/>
    <property type="match status" value="2"/>
</dbReference>
<name>A0A7R8X6X6_9CRUS</name>
<feature type="compositionally biased region" description="Polar residues" evidence="5">
    <location>
        <begin position="489"/>
        <end position="506"/>
    </location>
</feature>
<evidence type="ECO:0000313" key="9">
    <source>
        <dbReference type="EMBL" id="CAD7241718.1"/>
    </source>
</evidence>
<gene>
    <name evidence="9" type="ORF">DSTB1V02_LOCUS1698</name>
</gene>
<proteinExistence type="predicted"/>
<evidence type="ECO:0000256" key="5">
    <source>
        <dbReference type="SAM" id="MobiDB-lite"/>
    </source>
</evidence>
<keyword evidence="6" id="KW-1133">Transmembrane helix</keyword>
<feature type="region of interest" description="Disordered" evidence="5">
    <location>
        <begin position="456"/>
        <end position="506"/>
    </location>
</feature>
<dbReference type="InterPro" id="IPR016186">
    <property type="entry name" value="C-type_lectin-like/link_sf"/>
</dbReference>
<keyword evidence="6" id="KW-0812">Transmembrane</keyword>
<dbReference type="OrthoDB" id="406096at2759"/>
<dbReference type="InterPro" id="IPR051277">
    <property type="entry name" value="SEZ6_CSMD_C4BPB_Regulators"/>
</dbReference>
<protein>
    <submittedName>
        <fullName evidence="9">Uncharacterized protein</fullName>
    </submittedName>
</protein>
<dbReference type="CDD" id="cd00037">
    <property type="entry name" value="CLECT"/>
    <property type="match status" value="1"/>
</dbReference>
<reference evidence="9" key="1">
    <citation type="submission" date="2020-11" db="EMBL/GenBank/DDBJ databases">
        <authorList>
            <person name="Tran Van P."/>
        </authorList>
    </citation>
    <scope>NUCLEOTIDE SEQUENCE</scope>
</reference>
<dbReference type="SMART" id="SM00032">
    <property type="entry name" value="CCP"/>
    <property type="match status" value="1"/>
</dbReference>
<feature type="transmembrane region" description="Helical" evidence="6">
    <location>
        <begin position="371"/>
        <end position="395"/>
    </location>
</feature>
<evidence type="ECO:0000256" key="2">
    <source>
        <dbReference type="ARBA" id="ARBA00022737"/>
    </source>
</evidence>
<evidence type="ECO:0000256" key="3">
    <source>
        <dbReference type="ARBA" id="ARBA00023157"/>
    </source>
</evidence>
<keyword evidence="1" id="KW-0732">Signal</keyword>
<evidence type="ECO:0000256" key="1">
    <source>
        <dbReference type="ARBA" id="ARBA00022729"/>
    </source>
</evidence>
<keyword evidence="4" id="KW-0768">Sushi</keyword>
<dbReference type="CDD" id="cd00033">
    <property type="entry name" value="CCP"/>
    <property type="match status" value="2"/>
</dbReference>
<accession>A0A7R8X6X6</accession>
<dbReference type="Gene3D" id="3.10.100.10">
    <property type="entry name" value="Mannose-Binding Protein A, subunit A"/>
    <property type="match status" value="1"/>
</dbReference>
<dbReference type="Pfam" id="PF00084">
    <property type="entry name" value="Sushi"/>
    <property type="match status" value="1"/>
</dbReference>
<dbReference type="PANTHER" id="PTHR45656">
    <property type="entry name" value="PROTEIN CBR-CLEC-78"/>
    <property type="match status" value="1"/>
</dbReference>
<evidence type="ECO:0000313" key="10">
    <source>
        <dbReference type="Proteomes" id="UP000677054"/>
    </source>
</evidence>
<dbReference type="EMBL" id="LR899684">
    <property type="protein sequence ID" value="CAD7241718.1"/>
    <property type="molecule type" value="Genomic_DNA"/>
</dbReference>
<dbReference type="PANTHER" id="PTHR45656:SF4">
    <property type="entry name" value="PROTEIN CBR-CLEC-78"/>
    <property type="match status" value="1"/>
</dbReference>
<feature type="disulfide bond" evidence="4">
    <location>
        <begin position="320"/>
        <end position="347"/>
    </location>
</feature>
<dbReference type="InterPro" id="IPR001304">
    <property type="entry name" value="C-type_lectin-like"/>
</dbReference>
<dbReference type="SUPFAM" id="SSF56436">
    <property type="entry name" value="C-type lectin-like"/>
    <property type="match status" value="1"/>
</dbReference>
<sequence length="506" mass="56622">MDGFLLFGHRTRECMSTGQWSHPEPFCAMKIPSSLRILANSQSITNPHGLADGYFETCSHVEEPGREARWDLDLRVTYDVRLLRFFFSQHLEDNEYLGLKAYEVVLPTAALGQHVVISLYGITNHKIEVCEVEIYSETGTTEKMCEGDRMEQFDKVKIWGRRCLGFDPRKSPDFLTASRICQSYGGFLPQNIDRSLFDLLRILTHSEFSGNKDVNAIWIGAQKEAGSWKWTDGTAVMETVFQTVETISQTDSDLKEGSCPMMAKDNWLWTEGNCTSQQPPPAVLCQFDPQKCTLPRQHTGAILKLSDESLGVGTIASYSCQDGVTLFGKYELKCQKDGQWNDQEPYCNVPEYAREAFSPEEEEEKSSAANVAIYAAIGAVMGVLLVALIAGSVLLRRQRRSQDYAPSKSKTDPEGPIFVGDSIVLTSRTVKNTHRPEIQIQSGLSRPDVVQTRRDANDPEYAQPLLPEQERLYDSVTPEDDQGEKDGDLSSTQQHSASTLPSTSKL</sequence>
<comment type="caution">
    <text evidence="4">Lacks conserved residue(s) required for the propagation of feature annotation.</text>
</comment>
<dbReference type="Proteomes" id="UP000677054">
    <property type="component" value="Unassembled WGS sequence"/>
</dbReference>
<dbReference type="InterPro" id="IPR016187">
    <property type="entry name" value="CTDL_fold"/>
</dbReference>
<feature type="domain" description="Sushi" evidence="8">
    <location>
        <begin position="1"/>
        <end position="29"/>
    </location>
</feature>
<organism evidence="9">
    <name type="scientific">Darwinula stevensoni</name>
    <dbReference type="NCBI Taxonomy" id="69355"/>
    <lineage>
        <taxon>Eukaryota</taxon>
        <taxon>Metazoa</taxon>
        <taxon>Ecdysozoa</taxon>
        <taxon>Arthropoda</taxon>
        <taxon>Crustacea</taxon>
        <taxon>Oligostraca</taxon>
        <taxon>Ostracoda</taxon>
        <taxon>Podocopa</taxon>
        <taxon>Podocopida</taxon>
        <taxon>Darwinulocopina</taxon>
        <taxon>Darwinuloidea</taxon>
        <taxon>Darwinulidae</taxon>
        <taxon>Darwinula</taxon>
    </lineage>
</organism>
<dbReference type="AlphaFoldDB" id="A0A7R8X6X6"/>
<dbReference type="EMBL" id="CAJPEV010000167">
    <property type="protein sequence ID" value="CAG0881723.1"/>
    <property type="molecule type" value="Genomic_DNA"/>
</dbReference>
<keyword evidence="3 4" id="KW-1015">Disulfide bond</keyword>
<dbReference type="Pfam" id="PF00059">
    <property type="entry name" value="Lectin_C"/>
    <property type="match status" value="1"/>
</dbReference>
<dbReference type="PROSITE" id="PS50041">
    <property type="entry name" value="C_TYPE_LECTIN_2"/>
    <property type="match status" value="1"/>
</dbReference>
<feature type="domain" description="Sushi" evidence="8">
    <location>
        <begin position="290"/>
        <end position="349"/>
    </location>
</feature>
<keyword evidence="6" id="KW-0472">Membrane</keyword>